<dbReference type="RefSeq" id="WP_269763093.1">
    <property type="nucleotide sequence ID" value="NZ_JAPZEC010000027.1"/>
</dbReference>
<dbReference type="InterPro" id="IPR010724">
    <property type="entry name" value="RepA_N"/>
</dbReference>
<evidence type="ECO:0000259" key="1">
    <source>
        <dbReference type="Pfam" id="PF06970"/>
    </source>
</evidence>
<dbReference type="Proteomes" id="UP001148455">
    <property type="component" value="Unassembled WGS sequence"/>
</dbReference>
<feature type="domain" description="Replication initiator A N-terminal" evidence="1">
    <location>
        <begin position="10"/>
        <end position="79"/>
    </location>
</feature>
<comment type="caution">
    <text evidence="2">The sequence shown here is derived from an EMBL/GenBank/DDBJ whole genome shotgun (WGS) entry which is preliminary data.</text>
</comment>
<dbReference type="EMBL" id="JAPZED010000027">
    <property type="protein sequence ID" value="MCZ7695213.1"/>
    <property type="molecule type" value="Genomic_DNA"/>
</dbReference>
<proteinExistence type="predicted"/>
<dbReference type="AlphaFoldDB" id="A0A9X3KAE3"/>
<evidence type="ECO:0000313" key="2">
    <source>
        <dbReference type="EMBL" id="MCZ7695213.1"/>
    </source>
</evidence>
<protein>
    <submittedName>
        <fullName evidence="2">Replication initiator protein A</fullName>
    </submittedName>
</protein>
<reference evidence="2" key="1">
    <citation type="submission" date="2022-12" db="EMBL/GenBank/DDBJ databases">
        <title>Genome of R. gnavus strain RSHDN_123.</title>
        <authorList>
            <person name="Abdugheni R."/>
        </authorList>
    </citation>
    <scope>NUCLEOTIDE SEQUENCE</scope>
    <source>
        <strain evidence="2">RSHDN_123</strain>
    </source>
</reference>
<dbReference type="Pfam" id="PF06970">
    <property type="entry name" value="RepA_N"/>
    <property type="match status" value="1"/>
</dbReference>
<name>A0A9X3KAE3_MEDGN</name>
<evidence type="ECO:0000313" key="3">
    <source>
        <dbReference type="Proteomes" id="UP001148455"/>
    </source>
</evidence>
<sequence length="165" mass="18856">MERGTPLPRYFPLPQFLLDVDISSTSKILFALLLNRANLSQKNVWEDNDGHVYCVYTIEDMAKDMNKGVTAIKNSLNELTKEGLLERVRADFGRANHLYIKIPIGVDTVSKPTVIEPEKQQAVGYKSASNKARYPSTNNYTKSLNYNNQRDERFLDYSFKEGESL</sequence>
<gene>
    <name evidence="2" type="ORF">O8D18_14530</name>
</gene>
<accession>A0A9X3KAE3</accession>
<organism evidence="2 3">
    <name type="scientific">Mediterraneibacter gnavus</name>
    <name type="common">Ruminococcus gnavus</name>
    <dbReference type="NCBI Taxonomy" id="33038"/>
    <lineage>
        <taxon>Bacteria</taxon>
        <taxon>Bacillati</taxon>
        <taxon>Bacillota</taxon>
        <taxon>Clostridia</taxon>
        <taxon>Lachnospirales</taxon>
        <taxon>Lachnospiraceae</taxon>
        <taxon>Mediterraneibacter</taxon>
    </lineage>
</organism>